<evidence type="ECO:0000313" key="8">
    <source>
        <dbReference type="EMBL" id="RHG19701.1"/>
    </source>
</evidence>
<evidence type="ECO:0000313" key="9">
    <source>
        <dbReference type="EMBL" id="RHH20977.1"/>
    </source>
</evidence>
<evidence type="ECO:0000313" key="11">
    <source>
        <dbReference type="EMBL" id="RHL49351.1"/>
    </source>
</evidence>
<evidence type="ECO:0000313" key="12">
    <source>
        <dbReference type="EMBL" id="RYT68184.1"/>
    </source>
</evidence>
<evidence type="ECO:0000313" key="15">
    <source>
        <dbReference type="Proteomes" id="UP000265828"/>
    </source>
</evidence>
<organism evidence="1 13">
    <name type="scientific">Blautia obeum</name>
    <dbReference type="NCBI Taxonomy" id="40520"/>
    <lineage>
        <taxon>Bacteria</taxon>
        <taxon>Bacillati</taxon>
        <taxon>Bacillota</taxon>
        <taxon>Clostridia</taxon>
        <taxon>Lachnospirales</taxon>
        <taxon>Lachnospiraceae</taxon>
        <taxon>Blautia</taxon>
    </lineage>
</organism>
<dbReference type="EMBL" id="QSKO01000002">
    <property type="protein sequence ID" value="RHE77934.1"/>
    <property type="molecule type" value="Genomic_DNA"/>
</dbReference>
<gene>
    <name evidence="11" type="ORF">DW021_03120</name>
    <name evidence="10" type="ORF">DW040_01120</name>
    <name evidence="9" type="ORF">DW222_00620</name>
    <name evidence="8" type="ORF">DW272_00385</name>
    <name evidence="7" type="ORF">DW723_01950</name>
    <name evidence="6" type="ORF">DW767_02745</name>
    <name evidence="5" type="ORF">DWW07_03170</name>
    <name evidence="4" type="ORF">DWX77_01105</name>
    <name evidence="3" type="ORF">DWY46_05175</name>
    <name evidence="12" type="ORF">EAI82_02975</name>
    <name evidence="1" type="ORF">ERS852394_00310</name>
    <name evidence="2" type="ORF">ERS852533_00066</name>
</gene>
<dbReference type="EMBL" id="RCXQ01000002">
    <property type="protein sequence ID" value="RYT68184.1"/>
    <property type="molecule type" value="Genomic_DNA"/>
</dbReference>
<dbReference type="AlphaFoldDB" id="A0A173X6C5"/>
<evidence type="ECO:0000313" key="16">
    <source>
        <dbReference type="Proteomes" id="UP000283928"/>
    </source>
</evidence>
<dbReference type="EMBL" id="QRJH01000001">
    <property type="protein sequence ID" value="RHH20977.1"/>
    <property type="molecule type" value="Genomic_DNA"/>
</dbReference>
<evidence type="ECO:0000313" key="6">
    <source>
        <dbReference type="EMBL" id="RHE14716.1"/>
    </source>
</evidence>
<dbReference type="Proteomes" id="UP000095409">
    <property type="component" value="Unassembled WGS sequence"/>
</dbReference>
<evidence type="ECO:0000313" key="1">
    <source>
        <dbReference type="EMBL" id="CUN46880.1"/>
    </source>
</evidence>
<dbReference type="Proteomes" id="UP000285839">
    <property type="component" value="Unassembled WGS sequence"/>
</dbReference>
<dbReference type="EMBL" id="QROS01000002">
    <property type="protein sequence ID" value="RHL49351.1"/>
    <property type="molecule type" value="Genomic_DNA"/>
</dbReference>
<dbReference type="RefSeq" id="WP_022388371.1">
    <property type="nucleotide sequence ID" value="NZ_CABJDZ010000001.1"/>
</dbReference>
<protein>
    <submittedName>
        <fullName evidence="1">Uncharacterized protein</fullName>
    </submittedName>
</protein>
<dbReference type="OrthoDB" id="2050905at2"/>
<evidence type="ECO:0000313" key="7">
    <source>
        <dbReference type="EMBL" id="RHE77934.1"/>
    </source>
</evidence>
<name>A0A173X6C5_9FIRM</name>
<evidence type="ECO:0000313" key="21">
    <source>
        <dbReference type="Proteomes" id="UP000284644"/>
    </source>
</evidence>
<evidence type="ECO:0000313" key="14">
    <source>
        <dbReference type="Proteomes" id="UP000095413"/>
    </source>
</evidence>
<dbReference type="EMBL" id="CYZD01000001">
    <property type="protein sequence ID" value="CUN46880.1"/>
    <property type="molecule type" value="Genomic_DNA"/>
</dbReference>
<evidence type="ECO:0000313" key="22">
    <source>
        <dbReference type="Proteomes" id="UP000285839"/>
    </source>
</evidence>
<evidence type="ECO:0000313" key="18">
    <source>
        <dbReference type="Proteomes" id="UP000284220"/>
    </source>
</evidence>
<reference evidence="15 16" key="2">
    <citation type="submission" date="2018-08" db="EMBL/GenBank/DDBJ databases">
        <title>A genome reference for cultivated species of the human gut microbiota.</title>
        <authorList>
            <person name="Zou Y."/>
            <person name="Xue W."/>
            <person name="Luo G."/>
        </authorList>
    </citation>
    <scope>NUCLEOTIDE SEQUENCE [LARGE SCALE GENOMIC DNA]</scope>
    <source>
        <strain evidence="5 15">AF14-23</strain>
        <strain evidence="4 19">AF21-24</strain>
        <strain evidence="3 22">AF25-21</strain>
        <strain evidence="11 23">AF37-6AC</strain>
        <strain evidence="10 20">AF39-4</strain>
        <strain evidence="9 17">AM18-2AC</strain>
        <strain evidence="8 18">AM22-9LB</strain>
        <strain evidence="7 16">AM27-32LB</strain>
        <strain evidence="6 21">AM29-25AC</strain>
    </source>
</reference>
<dbReference type="EMBL" id="QRUH01000002">
    <property type="protein sequence ID" value="RGR50777.1"/>
    <property type="molecule type" value="Genomic_DNA"/>
</dbReference>
<dbReference type="Proteomes" id="UP000095413">
    <property type="component" value="Unassembled WGS sequence"/>
</dbReference>
<dbReference type="Proteomes" id="UP000284267">
    <property type="component" value="Unassembled WGS sequence"/>
</dbReference>
<dbReference type="EMBL" id="QRZI01000002">
    <property type="protein sequence ID" value="RGV65566.1"/>
    <property type="molecule type" value="Genomic_DNA"/>
</dbReference>
<evidence type="ECO:0000313" key="3">
    <source>
        <dbReference type="EMBL" id="RGR50777.1"/>
    </source>
</evidence>
<evidence type="ECO:0000313" key="10">
    <source>
        <dbReference type="EMBL" id="RHK97938.1"/>
    </source>
</evidence>
<evidence type="ECO:0000313" key="17">
    <source>
        <dbReference type="Proteomes" id="UP000284024"/>
    </source>
</evidence>
<dbReference type="Proteomes" id="UP000284644">
    <property type="component" value="Unassembled WGS sequence"/>
</dbReference>
<dbReference type="EMBL" id="QRVV01000002">
    <property type="protein sequence ID" value="RGS75938.1"/>
    <property type="molecule type" value="Genomic_DNA"/>
</dbReference>
<evidence type="ECO:0000313" key="13">
    <source>
        <dbReference type="Proteomes" id="UP000095409"/>
    </source>
</evidence>
<dbReference type="EMBL" id="CZBA01000001">
    <property type="protein sequence ID" value="CUP03538.1"/>
    <property type="molecule type" value="Genomic_DNA"/>
</dbReference>
<evidence type="ECO:0000313" key="20">
    <source>
        <dbReference type="Proteomes" id="UP000284267"/>
    </source>
</evidence>
<evidence type="ECO:0000313" key="19">
    <source>
        <dbReference type="Proteomes" id="UP000284242"/>
    </source>
</evidence>
<evidence type="ECO:0000313" key="4">
    <source>
        <dbReference type="EMBL" id="RGS75938.1"/>
    </source>
</evidence>
<reference evidence="12 24" key="3">
    <citation type="journal article" date="2019" name="Science, e1252229">
        <title>Invertible promoters mediate bacterial phase variation, antibiotic resistance, and host adaptation in the gut.</title>
        <authorList>
            <person name="Jiang X."/>
            <person name="Hall A.B."/>
            <person name="Arthur T.D."/>
            <person name="Plichta D.R."/>
            <person name="Covington C.T."/>
            <person name="Poyet M."/>
            <person name="Crothers J."/>
            <person name="Moses P.L."/>
            <person name="Tolonen A.C."/>
            <person name="Vlamakis H."/>
            <person name="Alm E.J."/>
            <person name="Xavier R.J."/>
        </authorList>
    </citation>
    <scope>NUCLEOTIDE SEQUENCE [LARGE SCALE GENOMIC DNA]</scope>
    <source>
        <strain evidence="24">af_0058</strain>
        <strain evidence="12">Af_0058</strain>
    </source>
</reference>
<reference evidence="13 14" key="1">
    <citation type="submission" date="2015-09" db="EMBL/GenBank/DDBJ databases">
        <authorList>
            <consortium name="Pathogen Informatics"/>
        </authorList>
    </citation>
    <scope>NUCLEOTIDE SEQUENCE [LARGE SCALE GENOMIC DNA]</scope>
    <source>
        <strain evidence="1 13">2789STDY5608837</strain>
        <strain evidence="2 14">2789STDY5834921</strain>
    </source>
</reference>
<dbReference type="EMBL" id="QSJW01000002">
    <property type="protein sequence ID" value="RHE14716.1"/>
    <property type="molecule type" value="Genomic_DNA"/>
</dbReference>
<proteinExistence type="predicted"/>
<evidence type="ECO:0000313" key="23">
    <source>
        <dbReference type="Proteomes" id="UP000285897"/>
    </source>
</evidence>
<dbReference type="EMBL" id="QROE01000001">
    <property type="protein sequence ID" value="RHK97938.1"/>
    <property type="molecule type" value="Genomic_DNA"/>
</dbReference>
<dbReference type="Proteomes" id="UP000265828">
    <property type="component" value="Unassembled WGS sequence"/>
</dbReference>
<dbReference type="Proteomes" id="UP000284220">
    <property type="component" value="Unassembled WGS sequence"/>
</dbReference>
<evidence type="ECO:0000313" key="5">
    <source>
        <dbReference type="EMBL" id="RGV65566.1"/>
    </source>
</evidence>
<sequence length="106" mass="12358">MENKNEAVIANYIEKMMGERRQKIFESDEYIQQDNGDLDYLEERYSSLKIPYVIRRVVDDYIACLESRDERYADMSYVAGMGDAISLLTKMGMLNNQEQPLSINAE</sequence>
<evidence type="ECO:0000313" key="2">
    <source>
        <dbReference type="EMBL" id="CUP03538.1"/>
    </source>
</evidence>
<dbReference type="Proteomes" id="UP000284024">
    <property type="component" value="Unassembled WGS sequence"/>
</dbReference>
<dbReference type="Proteomes" id="UP000285897">
    <property type="component" value="Unassembled WGS sequence"/>
</dbReference>
<dbReference type="Proteomes" id="UP000293506">
    <property type="component" value="Unassembled WGS sequence"/>
</dbReference>
<dbReference type="EMBL" id="QRHZ01000001">
    <property type="protein sequence ID" value="RHG19701.1"/>
    <property type="molecule type" value="Genomic_DNA"/>
</dbReference>
<dbReference type="GeneID" id="79804546"/>
<evidence type="ECO:0000313" key="24">
    <source>
        <dbReference type="Proteomes" id="UP000293506"/>
    </source>
</evidence>
<accession>A0A173X6C5</accession>
<dbReference type="Proteomes" id="UP000284242">
    <property type="component" value="Unassembled WGS sequence"/>
</dbReference>
<dbReference type="Proteomes" id="UP000283928">
    <property type="component" value="Unassembled WGS sequence"/>
</dbReference>